<organism evidence="1 2">
    <name type="scientific">Cyphomyrmex costatus</name>
    <dbReference type="NCBI Taxonomy" id="456900"/>
    <lineage>
        <taxon>Eukaryota</taxon>
        <taxon>Metazoa</taxon>
        <taxon>Ecdysozoa</taxon>
        <taxon>Arthropoda</taxon>
        <taxon>Hexapoda</taxon>
        <taxon>Insecta</taxon>
        <taxon>Pterygota</taxon>
        <taxon>Neoptera</taxon>
        <taxon>Endopterygota</taxon>
        <taxon>Hymenoptera</taxon>
        <taxon>Apocrita</taxon>
        <taxon>Aculeata</taxon>
        <taxon>Formicoidea</taxon>
        <taxon>Formicidae</taxon>
        <taxon>Myrmicinae</taxon>
        <taxon>Cyphomyrmex</taxon>
    </lineage>
</organism>
<dbReference type="InterPro" id="IPR017943">
    <property type="entry name" value="Bactericidal_perm-incr_a/b_dom"/>
</dbReference>
<dbReference type="SMART" id="SM00700">
    <property type="entry name" value="JHBP"/>
    <property type="match status" value="1"/>
</dbReference>
<dbReference type="Gene3D" id="3.15.10.30">
    <property type="entry name" value="Haemolymph juvenile hormone binding protein"/>
    <property type="match status" value="1"/>
</dbReference>
<gene>
    <name evidence="1" type="ORF">ALC62_15148</name>
</gene>
<dbReference type="GO" id="GO:0005615">
    <property type="term" value="C:extracellular space"/>
    <property type="evidence" value="ECO:0007669"/>
    <property type="project" value="TreeGrafter"/>
</dbReference>
<evidence type="ECO:0008006" key="3">
    <source>
        <dbReference type="Google" id="ProtNLM"/>
    </source>
</evidence>
<protein>
    <recommendedName>
        <fullName evidence="3">Circadian clock-controlled protein</fullName>
    </recommendedName>
</protein>
<keyword evidence="2" id="KW-1185">Reference proteome</keyword>
<dbReference type="InterPro" id="IPR038606">
    <property type="entry name" value="To_sf"/>
</dbReference>
<dbReference type="Proteomes" id="UP000078542">
    <property type="component" value="Unassembled WGS sequence"/>
</dbReference>
<proteinExistence type="predicted"/>
<dbReference type="SUPFAM" id="SSF55394">
    <property type="entry name" value="Bactericidal permeability-increasing protein, BPI"/>
    <property type="match status" value="1"/>
</dbReference>
<dbReference type="PANTHER" id="PTHR11008">
    <property type="entry name" value="PROTEIN TAKEOUT-LIKE PROTEIN"/>
    <property type="match status" value="1"/>
</dbReference>
<accession>A0A151I813</accession>
<dbReference type="STRING" id="456900.A0A151I813"/>
<feature type="non-terminal residue" evidence="1">
    <location>
        <position position="1"/>
    </location>
</feature>
<dbReference type="InterPro" id="IPR010562">
    <property type="entry name" value="Haemolymph_juvenile_hormone-bd"/>
</dbReference>
<sequence>EFKRMVVPINFSYKKYNIHFVIASYINPCGKDLKDSNYNQCIKSNIDSVKDKICTGMPELNILPLEPLIIDKLIIFDAENIKSNVKNIKTYGFCDFDVNSVYSNSDRNHISLDFNLKHLQLNGSYDFNARLLTQIVYNGLIQITIDNLAVKVELNLKTITKNGNKYSYVSKINFNLDIKDFDFKIDESRKELADLYKIIKDIIDTNKKDIVKRVKSPIEKEVSERIISILNDVFRRTNYEELFPEKTRIV</sequence>
<dbReference type="Pfam" id="PF06585">
    <property type="entry name" value="JHBP"/>
    <property type="match status" value="1"/>
</dbReference>
<dbReference type="EMBL" id="KQ978396">
    <property type="protein sequence ID" value="KYM94240.1"/>
    <property type="molecule type" value="Genomic_DNA"/>
</dbReference>
<dbReference type="PANTHER" id="PTHR11008:SF41">
    <property type="entry name" value="RE70318P"/>
    <property type="match status" value="1"/>
</dbReference>
<reference evidence="1 2" key="1">
    <citation type="submission" date="2016-03" db="EMBL/GenBank/DDBJ databases">
        <title>Cyphomyrmex costatus WGS genome.</title>
        <authorList>
            <person name="Nygaard S."/>
            <person name="Hu H."/>
            <person name="Boomsma J."/>
            <person name="Zhang G."/>
        </authorList>
    </citation>
    <scope>NUCLEOTIDE SEQUENCE [LARGE SCALE GENOMIC DNA]</scope>
    <source>
        <strain evidence="1">MS0001</strain>
        <tissue evidence="1">Whole body</tissue>
    </source>
</reference>
<dbReference type="AlphaFoldDB" id="A0A151I813"/>
<name>A0A151I813_9HYME</name>
<dbReference type="GO" id="GO:0008289">
    <property type="term" value="F:lipid binding"/>
    <property type="evidence" value="ECO:0007669"/>
    <property type="project" value="InterPro"/>
</dbReference>
<evidence type="ECO:0000313" key="1">
    <source>
        <dbReference type="EMBL" id="KYM94240.1"/>
    </source>
</evidence>
<evidence type="ECO:0000313" key="2">
    <source>
        <dbReference type="Proteomes" id="UP000078542"/>
    </source>
</evidence>